<keyword evidence="8" id="KW-0520">NAD</keyword>
<dbReference type="InterPro" id="IPR015797">
    <property type="entry name" value="NUDIX_hydrolase-like_dom_sf"/>
</dbReference>
<evidence type="ECO:0000256" key="3">
    <source>
        <dbReference type="ARBA" id="ARBA00009595"/>
    </source>
</evidence>
<dbReference type="CDD" id="cd03429">
    <property type="entry name" value="NUDIX_NADH_pyrophosphatase_Nudt13"/>
    <property type="match status" value="1"/>
</dbReference>
<dbReference type="EC" id="3.6.1.22" evidence="4"/>
<dbReference type="Gene3D" id="3.90.79.10">
    <property type="entry name" value="Nucleoside Triphosphate Pyrophosphohydrolase"/>
    <property type="match status" value="1"/>
</dbReference>
<feature type="non-terminal residue" evidence="11">
    <location>
        <position position="1"/>
    </location>
</feature>
<evidence type="ECO:0000256" key="8">
    <source>
        <dbReference type="ARBA" id="ARBA00023027"/>
    </source>
</evidence>
<proteinExistence type="inferred from homology"/>
<dbReference type="GO" id="GO:0046872">
    <property type="term" value="F:metal ion binding"/>
    <property type="evidence" value="ECO:0007669"/>
    <property type="project" value="UniProtKB-KW"/>
</dbReference>
<dbReference type="GO" id="GO:0006742">
    <property type="term" value="P:NADP+ catabolic process"/>
    <property type="evidence" value="ECO:0007669"/>
    <property type="project" value="TreeGrafter"/>
</dbReference>
<organism evidence="11">
    <name type="scientific">marine metagenome</name>
    <dbReference type="NCBI Taxonomy" id="408172"/>
    <lineage>
        <taxon>unclassified sequences</taxon>
        <taxon>metagenomes</taxon>
        <taxon>ecological metagenomes</taxon>
    </lineage>
</organism>
<reference evidence="11" key="1">
    <citation type="submission" date="2018-05" db="EMBL/GenBank/DDBJ databases">
        <authorList>
            <person name="Lanie J.A."/>
            <person name="Ng W.-L."/>
            <person name="Kazmierczak K.M."/>
            <person name="Andrzejewski T.M."/>
            <person name="Davidsen T.M."/>
            <person name="Wayne K.J."/>
            <person name="Tettelin H."/>
            <person name="Glass J.I."/>
            <person name="Rusch D."/>
            <person name="Podicherti R."/>
            <person name="Tsui H.-C.T."/>
            <person name="Winkler M.E."/>
        </authorList>
    </citation>
    <scope>NUCLEOTIDE SEQUENCE</scope>
</reference>
<dbReference type="GO" id="GO:0005829">
    <property type="term" value="C:cytosol"/>
    <property type="evidence" value="ECO:0007669"/>
    <property type="project" value="TreeGrafter"/>
</dbReference>
<evidence type="ECO:0000256" key="1">
    <source>
        <dbReference type="ARBA" id="ARBA00001946"/>
    </source>
</evidence>
<dbReference type="SUPFAM" id="SSF55811">
    <property type="entry name" value="Nudix"/>
    <property type="match status" value="1"/>
</dbReference>
<dbReference type="Pfam" id="PF00293">
    <property type="entry name" value="NUDIX"/>
    <property type="match status" value="1"/>
</dbReference>
<gene>
    <name evidence="11" type="ORF">METZ01_LOCUS451344</name>
</gene>
<feature type="domain" description="Nudix hydrolase" evidence="10">
    <location>
        <begin position="83"/>
        <end position="205"/>
    </location>
</feature>
<sequence length="220" mass="25046">EKKACYLAELTSDSLCMEGTTLRPFRSLLGIIPDNFFSICARSIQLLEWSRLSKFCGSCGLKTTLHRVERAMHCKKCNNFIYPKISPCIIVLVTKDEEMLLAHNKNFPTQIFSTLAGFIETGETVEEAIKREIYEEVKIRVNNFRYFGSQSWPFPNQLMLGFFAKYESGKIEPDGNEIDVAKWFHFKSLPQVPPANISISGKLIEGYSKALIKKNLPGFT</sequence>
<dbReference type="Gene3D" id="3.90.79.20">
    <property type="match status" value="1"/>
</dbReference>
<comment type="similarity">
    <text evidence="3">Belongs to the Nudix hydrolase family. NudC subfamily.</text>
</comment>
<protein>
    <recommendedName>
        <fullName evidence="4">NAD(+) diphosphatase</fullName>
        <ecNumber evidence="4">3.6.1.22</ecNumber>
    </recommendedName>
</protein>
<evidence type="ECO:0000256" key="4">
    <source>
        <dbReference type="ARBA" id="ARBA00012381"/>
    </source>
</evidence>
<dbReference type="EMBL" id="UINC01186322">
    <property type="protein sequence ID" value="SVD98490.1"/>
    <property type="molecule type" value="Genomic_DNA"/>
</dbReference>
<dbReference type="GO" id="GO:0035529">
    <property type="term" value="F:NADH pyrophosphatase activity"/>
    <property type="evidence" value="ECO:0007669"/>
    <property type="project" value="TreeGrafter"/>
</dbReference>
<dbReference type="PANTHER" id="PTHR42904:SF6">
    <property type="entry name" value="NAD-CAPPED RNA HYDROLASE NUDT12"/>
    <property type="match status" value="1"/>
</dbReference>
<dbReference type="InterPro" id="IPR000086">
    <property type="entry name" value="NUDIX_hydrolase_dom"/>
</dbReference>
<keyword evidence="5" id="KW-0479">Metal-binding</keyword>
<dbReference type="GO" id="GO:0019677">
    <property type="term" value="P:NAD+ catabolic process"/>
    <property type="evidence" value="ECO:0007669"/>
    <property type="project" value="TreeGrafter"/>
</dbReference>
<keyword evidence="7" id="KW-0460">Magnesium</keyword>
<dbReference type="PROSITE" id="PS51462">
    <property type="entry name" value="NUDIX"/>
    <property type="match status" value="1"/>
</dbReference>
<evidence type="ECO:0000256" key="9">
    <source>
        <dbReference type="ARBA" id="ARBA00023679"/>
    </source>
</evidence>
<dbReference type="AlphaFoldDB" id="A0A382ZT76"/>
<dbReference type="InterPro" id="IPR049734">
    <property type="entry name" value="NudC-like_C"/>
</dbReference>
<dbReference type="NCBIfam" id="NF001299">
    <property type="entry name" value="PRK00241.1"/>
    <property type="match status" value="1"/>
</dbReference>
<dbReference type="InterPro" id="IPR050241">
    <property type="entry name" value="NAD-cap_RNA_hydrolase_NudC"/>
</dbReference>
<keyword evidence="6" id="KW-0378">Hydrolase</keyword>
<evidence type="ECO:0000256" key="7">
    <source>
        <dbReference type="ARBA" id="ARBA00022842"/>
    </source>
</evidence>
<evidence type="ECO:0000256" key="6">
    <source>
        <dbReference type="ARBA" id="ARBA00022801"/>
    </source>
</evidence>
<evidence type="ECO:0000256" key="2">
    <source>
        <dbReference type="ARBA" id="ARBA00001947"/>
    </source>
</evidence>
<evidence type="ECO:0000313" key="11">
    <source>
        <dbReference type="EMBL" id="SVD98490.1"/>
    </source>
</evidence>
<evidence type="ECO:0000256" key="5">
    <source>
        <dbReference type="ARBA" id="ARBA00022723"/>
    </source>
</evidence>
<evidence type="ECO:0000259" key="10">
    <source>
        <dbReference type="PROSITE" id="PS51462"/>
    </source>
</evidence>
<comment type="cofactor">
    <cofactor evidence="1">
        <name>Mg(2+)</name>
        <dbReference type="ChEBI" id="CHEBI:18420"/>
    </cofactor>
</comment>
<accession>A0A382ZT76</accession>
<comment type="catalytic activity">
    <reaction evidence="9">
        <text>a 5'-end NAD(+)-phospho-ribonucleoside in mRNA + H2O = a 5'-end phospho-adenosine-phospho-ribonucleoside in mRNA + beta-nicotinamide D-ribonucleotide + 2 H(+)</text>
        <dbReference type="Rhea" id="RHEA:60876"/>
        <dbReference type="Rhea" id="RHEA-COMP:15698"/>
        <dbReference type="Rhea" id="RHEA-COMP:15719"/>
        <dbReference type="ChEBI" id="CHEBI:14649"/>
        <dbReference type="ChEBI" id="CHEBI:15377"/>
        <dbReference type="ChEBI" id="CHEBI:15378"/>
        <dbReference type="ChEBI" id="CHEBI:144029"/>
        <dbReference type="ChEBI" id="CHEBI:144051"/>
    </reaction>
    <physiologicalReaction direction="left-to-right" evidence="9">
        <dbReference type="Rhea" id="RHEA:60877"/>
    </physiologicalReaction>
</comment>
<comment type="cofactor">
    <cofactor evidence="2">
        <name>Zn(2+)</name>
        <dbReference type="ChEBI" id="CHEBI:29105"/>
    </cofactor>
</comment>
<name>A0A382ZT76_9ZZZZ</name>
<dbReference type="PANTHER" id="PTHR42904">
    <property type="entry name" value="NUDIX HYDROLASE, NUDC SUBFAMILY"/>
    <property type="match status" value="1"/>
</dbReference>